<dbReference type="NCBIfam" id="TIGR02494">
    <property type="entry name" value="PFLE_PFLC"/>
    <property type="match status" value="1"/>
</dbReference>
<dbReference type="InterPro" id="IPR058240">
    <property type="entry name" value="rSAM_sf"/>
</dbReference>
<dbReference type="SFLD" id="SFLDG01118">
    <property type="entry name" value="activating_enzymes__group_2"/>
    <property type="match status" value="1"/>
</dbReference>
<dbReference type="PROSITE" id="PS51918">
    <property type="entry name" value="RADICAL_SAM"/>
    <property type="match status" value="1"/>
</dbReference>
<accession>A0ABM7VMF1</accession>
<comment type="cofactor">
    <cofactor evidence="1">
        <name>[4Fe-4S] cluster</name>
        <dbReference type="ChEBI" id="CHEBI:49883"/>
    </cofactor>
</comment>
<keyword evidence="12" id="KW-1185">Reference proteome</keyword>
<keyword evidence="3" id="KW-0004">4Fe-4S</keyword>
<dbReference type="SFLD" id="SFLDS00029">
    <property type="entry name" value="Radical_SAM"/>
    <property type="match status" value="1"/>
</dbReference>
<organism evidence="11 12">
    <name type="scientific">Persicobacter psychrovividus</name>
    <dbReference type="NCBI Taxonomy" id="387638"/>
    <lineage>
        <taxon>Bacteria</taxon>
        <taxon>Pseudomonadati</taxon>
        <taxon>Bacteroidota</taxon>
        <taxon>Cytophagia</taxon>
        <taxon>Cytophagales</taxon>
        <taxon>Persicobacteraceae</taxon>
        <taxon>Persicobacter</taxon>
    </lineage>
</organism>
<keyword evidence="6" id="KW-0560">Oxidoreductase</keyword>
<dbReference type="InterPro" id="IPR034457">
    <property type="entry name" value="Organic_radical-activating"/>
</dbReference>
<dbReference type="CDD" id="cd01335">
    <property type="entry name" value="Radical_SAM"/>
    <property type="match status" value="1"/>
</dbReference>
<keyword evidence="5" id="KW-0479">Metal-binding</keyword>
<reference evidence="11 12" key="1">
    <citation type="submission" date="2021-12" db="EMBL/GenBank/DDBJ databases">
        <title>Genome sequencing of bacteria with rrn-lacking chromosome and rrn-plasmid.</title>
        <authorList>
            <person name="Anda M."/>
            <person name="Iwasaki W."/>
        </authorList>
    </citation>
    <scope>NUCLEOTIDE SEQUENCE [LARGE SCALE GENOMIC DNA]</scope>
    <source>
        <strain evidence="11 12">NBRC 101262</strain>
        <plasmid evidence="11 12">pPP6</plasmid>
    </source>
</reference>
<evidence type="ECO:0000313" key="12">
    <source>
        <dbReference type="Proteomes" id="UP001354989"/>
    </source>
</evidence>
<dbReference type="PROSITE" id="PS51379">
    <property type="entry name" value="4FE4S_FER_2"/>
    <property type="match status" value="1"/>
</dbReference>
<evidence type="ECO:0000313" key="11">
    <source>
        <dbReference type="EMBL" id="BDD02159.1"/>
    </source>
</evidence>
<gene>
    <name evidence="11" type="ORF">PEPS_44390</name>
</gene>
<dbReference type="InterPro" id="IPR001989">
    <property type="entry name" value="Radical_activat_CS"/>
</dbReference>
<dbReference type="PROSITE" id="PS01087">
    <property type="entry name" value="RADICAL_ACTIVATING"/>
    <property type="match status" value="1"/>
</dbReference>
<evidence type="ECO:0000256" key="7">
    <source>
        <dbReference type="ARBA" id="ARBA00023004"/>
    </source>
</evidence>
<dbReference type="PANTHER" id="PTHR30352:SF4">
    <property type="entry name" value="PYRUVATE FORMATE-LYASE 2-ACTIVATING ENZYME"/>
    <property type="match status" value="1"/>
</dbReference>
<dbReference type="EMBL" id="AP025298">
    <property type="protein sequence ID" value="BDD02159.1"/>
    <property type="molecule type" value="Genomic_DNA"/>
</dbReference>
<evidence type="ECO:0000256" key="5">
    <source>
        <dbReference type="ARBA" id="ARBA00022723"/>
    </source>
</evidence>
<geneLocation type="plasmid" evidence="11 12">
    <name>pPP6</name>
</geneLocation>
<feature type="domain" description="4Fe-4S ferredoxin-type" evidence="9">
    <location>
        <begin position="45"/>
        <end position="74"/>
    </location>
</feature>
<dbReference type="PANTHER" id="PTHR30352">
    <property type="entry name" value="PYRUVATE FORMATE-LYASE-ACTIVATING ENZYME"/>
    <property type="match status" value="1"/>
</dbReference>
<dbReference type="Pfam" id="PF13353">
    <property type="entry name" value="Fer4_12"/>
    <property type="match status" value="1"/>
</dbReference>
<dbReference type="InterPro" id="IPR012839">
    <property type="entry name" value="Organic_radical_activase"/>
</dbReference>
<dbReference type="InterPro" id="IPR007197">
    <property type="entry name" value="rSAM"/>
</dbReference>
<evidence type="ECO:0000256" key="3">
    <source>
        <dbReference type="ARBA" id="ARBA00022485"/>
    </source>
</evidence>
<dbReference type="Gene3D" id="3.80.30.10">
    <property type="entry name" value="pyruvate-formate lyase- activating enzyme"/>
    <property type="match status" value="1"/>
</dbReference>
<keyword evidence="4" id="KW-0949">S-adenosyl-L-methionine</keyword>
<keyword evidence="7" id="KW-0408">Iron</keyword>
<dbReference type="PIRSF" id="PIRSF000371">
    <property type="entry name" value="PFL_act_enz"/>
    <property type="match status" value="1"/>
</dbReference>
<dbReference type="SFLD" id="SFLDG01066">
    <property type="entry name" value="organic_radical-activating_enz"/>
    <property type="match status" value="1"/>
</dbReference>
<dbReference type="Proteomes" id="UP001354989">
    <property type="component" value="Plasmid pPP6"/>
</dbReference>
<keyword evidence="8" id="KW-0411">Iron-sulfur</keyword>
<evidence type="ECO:0000259" key="9">
    <source>
        <dbReference type="PROSITE" id="PS51379"/>
    </source>
</evidence>
<dbReference type="InterPro" id="IPR017896">
    <property type="entry name" value="4Fe4S_Fe-S-bd"/>
</dbReference>
<evidence type="ECO:0000256" key="6">
    <source>
        <dbReference type="ARBA" id="ARBA00023002"/>
    </source>
</evidence>
<evidence type="ECO:0000256" key="2">
    <source>
        <dbReference type="ARBA" id="ARBA00009777"/>
    </source>
</evidence>
<dbReference type="Pfam" id="PF04055">
    <property type="entry name" value="Radical_SAM"/>
    <property type="match status" value="1"/>
</dbReference>
<evidence type="ECO:0000256" key="1">
    <source>
        <dbReference type="ARBA" id="ARBA00001966"/>
    </source>
</evidence>
<dbReference type="SUPFAM" id="SSF102114">
    <property type="entry name" value="Radical SAM enzymes"/>
    <property type="match status" value="1"/>
</dbReference>
<evidence type="ECO:0000259" key="10">
    <source>
        <dbReference type="PROSITE" id="PS51918"/>
    </source>
</evidence>
<name>A0ABM7VMF1_9BACT</name>
<dbReference type="PROSITE" id="PS00198">
    <property type="entry name" value="4FE4S_FER_1"/>
    <property type="match status" value="1"/>
</dbReference>
<dbReference type="InterPro" id="IPR017900">
    <property type="entry name" value="4Fe4S_Fe_S_CS"/>
</dbReference>
<dbReference type="InterPro" id="IPR013785">
    <property type="entry name" value="Aldolase_TIM"/>
</dbReference>
<proteinExistence type="inferred from homology"/>
<dbReference type="InterPro" id="IPR040074">
    <property type="entry name" value="BssD/PflA/YjjW"/>
</dbReference>
<dbReference type="RefSeq" id="WP_338399329.1">
    <property type="nucleotide sequence ID" value="NZ_AP025298.1"/>
</dbReference>
<dbReference type="Gene3D" id="3.20.20.70">
    <property type="entry name" value="Aldolase class I"/>
    <property type="match status" value="1"/>
</dbReference>
<evidence type="ECO:0000256" key="8">
    <source>
        <dbReference type="ARBA" id="ARBA00023014"/>
    </source>
</evidence>
<keyword evidence="11" id="KW-0614">Plasmid</keyword>
<feature type="domain" description="Radical SAM core" evidence="10">
    <location>
        <begin position="14"/>
        <end position="295"/>
    </location>
</feature>
<evidence type="ECO:0000256" key="4">
    <source>
        <dbReference type="ARBA" id="ARBA00022691"/>
    </source>
</evidence>
<protein>
    <submittedName>
        <fullName evidence="11">Glycyl-radical enzyme activating protein</fullName>
    </submittedName>
</protein>
<sequence length="295" mass="33898">MESVITHVQRMSIHDGPGIRSVVFFKGCNMRCAWCHNPETFSRQPQLKFTADNCISCQACVTACESDALSYEKGKVIWKPTACRQCHQCVSHCFTKALKVVGERYQTSEVVELLRQDFPFFRQSNGGVTLSGGEPMMQGEALFLLLKALKAEKIHCVVQTNMSYPWARYKKLLPLVDLWMVDLKLMDAAQHQKWTGIPNERILSNIRKLDEKQAAYELRCPVVPKVNDEPEQLKAMATFIHALKHCQHFQLNAFHPMGAPKYDALGMNNPFREVDSPSEDRMEFFNRMIQWQQKP</sequence>
<comment type="similarity">
    <text evidence="2">Belongs to the organic radical-activating enzymes family.</text>
</comment>
<dbReference type="SUPFAM" id="SSF54862">
    <property type="entry name" value="4Fe-4S ferredoxins"/>
    <property type="match status" value="1"/>
</dbReference>